<dbReference type="InterPro" id="IPR043504">
    <property type="entry name" value="Peptidase_S1_PA_chymotrypsin"/>
</dbReference>
<dbReference type="InterPro" id="IPR051487">
    <property type="entry name" value="Ser/Thr_Proteases_Immune/Dev"/>
</dbReference>
<dbReference type="AlphaFoldDB" id="A0AA36CUX6"/>
<keyword evidence="4" id="KW-0732">Signal</keyword>
<dbReference type="SUPFAM" id="SSF50494">
    <property type="entry name" value="Trypsin-like serine proteases"/>
    <property type="match status" value="4"/>
</dbReference>
<dbReference type="CDD" id="cd00190">
    <property type="entry name" value="Tryp_SPc"/>
    <property type="match status" value="2"/>
</dbReference>
<evidence type="ECO:0000256" key="3">
    <source>
        <dbReference type="RuleBase" id="RU363034"/>
    </source>
</evidence>
<gene>
    <name evidence="6" type="ORF">MSPICULIGERA_LOCUS13234</name>
</gene>
<dbReference type="SMART" id="SM00020">
    <property type="entry name" value="Tryp_SPc"/>
    <property type="match status" value="2"/>
</dbReference>
<dbReference type="FunFam" id="2.40.10.10:FF:000068">
    <property type="entry name" value="transmembrane protease serine 2"/>
    <property type="match status" value="2"/>
</dbReference>
<dbReference type="InterPro" id="IPR009003">
    <property type="entry name" value="Peptidase_S1_PA"/>
</dbReference>
<keyword evidence="3" id="KW-0720">Serine protease</keyword>
<feature type="domain" description="Peptidase S1" evidence="5">
    <location>
        <begin position="529"/>
        <end position="750"/>
    </location>
</feature>
<keyword evidence="7" id="KW-1185">Reference proteome</keyword>
<dbReference type="InterPro" id="IPR033116">
    <property type="entry name" value="TRYPSIN_SER"/>
</dbReference>
<comment type="similarity">
    <text evidence="2">Belongs to the peptidase S1 family. CLIP subfamily.</text>
</comment>
<dbReference type="Pfam" id="PF00089">
    <property type="entry name" value="Trypsin"/>
    <property type="match status" value="3"/>
</dbReference>
<feature type="domain" description="Peptidase S1" evidence="5">
    <location>
        <begin position="33"/>
        <end position="274"/>
    </location>
</feature>
<proteinExistence type="inferred from homology"/>
<dbReference type="PROSITE" id="PS00135">
    <property type="entry name" value="TRYPSIN_SER"/>
    <property type="match status" value="2"/>
</dbReference>
<dbReference type="InterPro" id="IPR001314">
    <property type="entry name" value="Peptidase_S1A"/>
</dbReference>
<organism evidence="6 7">
    <name type="scientific">Mesorhabditis spiculigera</name>
    <dbReference type="NCBI Taxonomy" id="96644"/>
    <lineage>
        <taxon>Eukaryota</taxon>
        <taxon>Metazoa</taxon>
        <taxon>Ecdysozoa</taxon>
        <taxon>Nematoda</taxon>
        <taxon>Chromadorea</taxon>
        <taxon>Rhabditida</taxon>
        <taxon>Rhabditina</taxon>
        <taxon>Rhabditomorpha</taxon>
        <taxon>Rhabditoidea</taxon>
        <taxon>Rhabditidae</taxon>
        <taxon>Mesorhabditinae</taxon>
        <taxon>Mesorhabditis</taxon>
    </lineage>
</organism>
<keyword evidence="3" id="KW-0645">Protease</keyword>
<evidence type="ECO:0000259" key="5">
    <source>
        <dbReference type="PROSITE" id="PS50240"/>
    </source>
</evidence>
<dbReference type="Proteomes" id="UP001177023">
    <property type="component" value="Unassembled WGS sequence"/>
</dbReference>
<comment type="caution">
    <text evidence="6">The sequence shown here is derived from an EMBL/GenBank/DDBJ whole genome shotgun (WGS) entry which is preliminary data.</text>
</comment>
<dbReference type="PROSITE" id="PS50240">
    <property type="entry name" value="TRYPSIN_DOM"/>
    <property type="match status" value="3"/>
</dbReference>
<dbReference type="Gene3D" id="2.40.10.10">
    <property type="entry name" value="Trypsin-like serine proteases"/>
    <property type="match status" value="4"/>
</dbReference>
<keyword evidence="3" id="KW-0378">Hydrolase</keyword>
<dbReference type="InterPro" id="IPR018114">
    <property type="entry name" value="TRYPSIN_HIS"/>
</dbReference>
<dbReference type="PROSITE" id="PS00134">
    <property type="entry name" value="TRYPSIN_HIS"/>
    <property type="match status" value="1"/>
</dbReference>
<dbReference type="GO" id="GO:0004252">
    <property type="term" value="F:serine-type endopeptidase activity"/>
    <property type="evidence" value="ECO:0007669"/>
    <property type="project" value="InterPro"/>
</dbReference>
<feature type="domain" description="Peptidase S1" evidence="5">
    <location>
        <begin position="288"/>
        <end position="528"/>
    </location>
</feature>
<dbReference type="EMBL" id="CATQJA010002634">
    <property type="protein sequence ID" value="CAJ0574913.1"/>
    <property type="molecule type" value="Genomic_DNA"/>
</dbReference>
<sequence length="762" mass="84682">MQFLAVLLFSFLVFSVAAKPGNQTSPIERHLKIPYGYPRKIEDYPFAVSMRKYYDGSVKHHCTASIIGVNWILTAAHCVCEHPICTRLDTIIPDYVLVYGATKVGPDADQGAIYNSITKAHIHPDFNAKRLNDIALIKTKDTIKFSNKVKPVHLWKNVPSYNLDRVEIIGWGVARPDADTLPDPNLLLGYTTKILPAGECDRFQMLCAKAGPLLDHGAGDSGGPVVTRVQMAPPDYTWVQVALVRSGYPDVTQMWHNMNTEIAPYCDWIFERPAPTFATGALDNLMKIVGGGEKEIIDYPFMVSFLNTRNGKMVPNPYCGGSIIAERWVLTAAHCFRTSYDKNGEPVVMGSTNVVREFSPGKQQSTILNIYQHPDFKPIVADTCCDIAIVELSSWLNYTDSVSPLKLWKSPIPANSEIEILGWGRRNWTTPSSPHLFGFKTTLIPEPTCDGADAQQICFRTDAAGSVCMGDSGGPVVSKITQGDGNGFWAQIGVISGTSEPNCGFQREHTGVAVDIIPFCDWIQQGDSGGPVAAEVELFKRRKFEWVLVGVHSQNPQGDCKFDQFGYGIAIEVSKYCDWIRGMSANDFFGILTIRYNASHWTAIAGTNHIDEWGSPEQQARVDNFVKFQLIGPIAQSIWTKNVVLWKNVPWHLVKEVELLGWGRTAADSDTSAKLQGYYTRKVPDERCREARLSTMFCTATGPVIGTCMGDSGGPIIARLELFKKRFEYVQLAVATRVDAYCEWIRTVTGTNFCYEHTHGVW</sequence>
<name>A0AA36CUX6_9BILA</name>
<evidence type="ECO:0000256" key="2">
    <source>
        <dbReference type="ARBA" id="ARBA00024195"/>
    </source>
</evidence>
<reference evidence="6" key="1">
    <citation type="submission" date="2023-06" db="EMBL/GenBank/DDBJ databases">
        <authorList>
            <person name="Delattre M."/>
        </authorList>
    </citation>
    <scope>NUCLEOTIDE SEQUENCE</scope>
    <source>
        <strain evidence="6">AF72</strain>
    </source>
</reference>
<keyword evidence="1" id="KW-1015">Disulfide bond</keyword>
<feature type="signal peptide" evidence="4">
    <location>
        <begin position="1"/>
        <end position="18"/>
    </location>
</feature>
<protein>
    <recommendedName>
        <fullName evidence="5">Peptidase S1 domain-containing protein</fullName>
    </recommendedName>
</protein>
<accession>A0AA36CUX6</accession>
<feature type="non-terminal residue" evidence="6">
    <location>
        <position position="762"/>
    </location>
</feature>
<evidence type="ECO:0000256" key="1">
    <source>
        <dbReference type="ARBA" id="ARBA00023157"/>
    </source>
</evidence>
<dbReference type="PRINTS" id="PR00722">
    <property type="entry name" value="CHYMOTRYPSIN"/>
</dbReference>
<feature type="chain" id="PRO_5041205081" description="Peptidase S1 domain-containing protein" evidence="4">
    <location>
        <begin position="19"/>
        <end position="762"/>
    </location>
</feature>
<dbReference type="PANTHER" id="PTHR24256">
    <property type="entry name" value="TRYPTASE-RELATED"/>
    <property type="match status" value="1"/>
</dbReference>
<evidence type="ECO:0000313" key="6">
    <source>
        <dbReference type="EMBL" id="CAJ0574913.1"/>
    </source>
</evidence>
<evidence type="ECO:0000256" key="4">
    <source>
        <dbReference type="SAM" id="SignalP"/>
    </source>
</evidence>
<dbReference type="InterPro" id="IPR001254">
    <property type="entry name" value="Trypsin_dom"/>
</dbReference>
<dbReference type="GO" id="GO:0006508">
    <property type="term" value="P:proteolysis"/>
    <property type="evidence" value="ECO:0007669"/>
    <property type="project" value="UniProtKB-KW"/>
</dbReference>
<evidence type="ECO:0000313" key="7">
    <source>
        <dbReference type="Proteomes" id="UP001177023"/>
    </source>
</evidence>